<organism evidence="1 2">
    <name type="scientific">Leptosphaeria maculans (strain JN3 / isolate v23.1.3 / race Av1-4-5-6-7-8)</name>
    <name type="common">Blackleg fungus</name>
    <name type="synonym">Phoma lingam</name>
    <dbReference type="NCBI Taxonomy" id="985895"/>
    <lineage>
        <taxon>Eukaryota</taxon>
        <taxon>Fungi</taxon>
        <taxon>Dikarya</taxon>
        <taxon>Ascomycota</taxon>
        <taxon>Pezizomycotina</taxon>
        <taxon>Dothideomycetes</taxon>
        <taxon>Pleosporomycetidae</taxon>
        <taxon>Pleosporales</taxon>
        <taxon>Pleosporineae</taxon>
        <taxon>Leptosphaeriaceae</taxon>
        <taxon>Plenodomus</taxon>
        <taxon>Plenodomus lingam/Leptosphaeria maculans species complex</taxon>
    </lineage>
</organism>
<name>E4ZG19_LEPMJ</name>
<dbReference type="HOGENOM" id="CLU_3087652_0_0_1"/>
<proteinExistence type="predicted"/>
<gene>
    <name evidence="1" type="ORF">LEMA_uP063650.1</name>
</gene>
<dbReference type="Proteomes" id="UP000002668">
    <property type="component" value="Genome"/>
</dbReference>
<evidence type="ECO:0000313" key="2">
    <source>
        <dbReference type="Proteomes" id="UP000002668"/>
    </source>
</evidence>
<keyword evidence="2" id="KW-1185">Reference proteome</keyword>
<dbReference type="VEuPathDB" id="FungiDB:LEMA_uP063650.1"/>
<protein>
    <submittedName>
        <fullName evidence="1">Uncharacterized protein</fullName>
    </submittedName>
</protein>
<evidence type="ECO:0000313" key="1">
    <source>
        <dbReference type="EMBL" id="CBX90239.1"/>
    </source>
</evidence>
<accession>E4ZG19</accession>
<reference evidence="2" key="1">
    <citation type="journal article" date="2011" name="Nat. Commun.">
        <title>Effector diversification within compartments of the Leptosphaeria maculans genome affected by Repeat-Induced Point mutations.</title>
        <authorList>
            <person name="Rouxel T."/>
            <person name="Grandaubert J."/>
            <person name="Hane J.K."/>
            <person name="Hoede C."/>
            <person name="van de Wouw A.P."/>
            <person name="Couloux A."/>
            <person name="Dominguez V."/>
            <person name="Anthouard V."/>
            <person name="Bally P."/>
            <person name="Bourras S."/>
            <person name="Cozijnsen A.J."/>
            <person name="Ciuffetti L.M."/>
            <person name="Degrave A."/>
            <person name="Dilmaghani A."/>
            <person name="Duret L."/>
            <person name="Fudal I."/>
            <person name="Goodwin S.B."/>
            <person name="Gout L."/>
            <person name="Glaser N."/>
            <person name="Linglin J."/>
            <person name="Kema G.H.J."/>
            <person name="Lapalu N."/>
            <person name="Lawrence C.B."/>
            <person name="May K."/>
            <person name="Meyer M."/>
            <person name="Ollivier B."/>
            <person name="Poulain J."/>
            <person name="Schoch C.L."/>
            <person name="Simon A."/>
            <person name="Spatafora J.W."/>
            <person name="Stachowiak A."/>
            <person name="Turgeon B.G."/>
            <person name="Tyler B.M."/>
            <person name="Vincent D."/>
            <person name="Weissenbach J."/>
            <person name="Amselem J."/>
            <person name="Quesneville H."/>
            <person name="Oliver R.P."/>
            <person name="Wincker P."/>
            <person name="Balesdent M.-H."/>
            <person name="Howlett B.J."/>
        </authorList>
    </citation>
    <scope>NUCLEOTIDE SEQUENCE [LARGE SCALE GENOMIC DNA]</scope>
    <source>
        <strain evidence="2">JN3 / isolate v23.1.3 / race Av1-4-5-6-7-8</strain>
    </source>
</reference>
<dbReference type="InParanoid" id="E4ZG19"/>
<sequence>MIICGITKTLSALQEVILPDSTLYDDVLFEWNYNGEIEGVGLTTMATDAVFN</sequence>
<dbReference type="EMBL" id="FP929064">
    <property type="protein sequence ID" value="CBX90239.1"/>
    <property type="molecule type" value="Genomic_DNA"/>
</dbReference>
<dbReference type="AlphaFoldDB" id="E4ZG19"/>